<dbReference type="InterPro" id="IPR025324">
    <property type="entry name" value="DUF4230"/>
</dbReference>
<dbReference type="PROSITE" id="PS51257">
    <property type="entry name" value="PROKAR_LIPOPROTEIN"/>
    <property type="match status" value="1"/>
</dbReference>
<accession>A0AA49GLE2</accession>
<dbReference type="Pfam" id="PF14014">
    <property type="entry name" value="DUF4230"/>
    <property type="match status" value="1"/>
</dbReference>
<name>A0AA49GLE2_9BACT</name>
<dbReference type="AlphaFoldDB" id="A0AA49GLE2"/>
<evidence type="ECO:0000313" key="1">
    <source>
        <dbReference type="EMBL" id="WKN36452.1"/>
    </source>
</evidence>
<dbReference type="EMBL" id="CP120682">
    <property type="protein sequence ID" value="WKN36452.1"/>
    <property type="molecule type" value="Genomic_DNA"/>
</dbReference>
<reference evidence="1" key="2">
    <citation type="journal article" date="2024" name="Antonie Van Leeuwenhoek">
        <title>Roseihalotalea indica gen. nov., sp. nov., a halophilic Bacteroidetes from mesopelagic Southwest Indian Ocean with higher carbohydrate metabolic potential.</title>
        <authorList>
            <person name="Chen B."/>
            <person name="Zhang M."/>
            <person name="Lin D."/>
            <person name="Ye J."/>
            <person name="Tang K."/>
        </authorList>
    </citation>
    <scope>NUCLEOTIDE SEQUENCE</scope>
    <source>
        <strain evidence="1">TK19036</strain>
    </source>
</reference>
<organism evidence="1">
    <name type="scientific">Roseihalotalea indica</name>
    <dbReference type="NCBI Taxonomy" id="2867963"/>
    <lineage>
        <taxon>Bacteria</taxon>
        <taxon>Pseudomonadati</taxon>
        <taxon>Bacteroidota</taxon>
        <taxon>Cytophagia</taxon>
        <taxon>Cytophagales</taxon>
        <taxon>Catalimonadaceae</taxon>
        <taxon>Roseihalotalea</taxon>
    </lineage>
</organism>
<proteinExistence type="predicted"/>
<gene>
    <name evidence="1" type="ORF">K4G66_29245</name>
</gene>
<reference evidence="1" key="1">
    <citation type="journal article" date="2023" name="Comput. Struct. Biotechnol. J.">
        <title>Discovery of a novel marine Bacteroidetes with a rich repertoire of carbohydrate-active enzymes.</title>
        <authorList>
            <person name="Chen B."/>
            <person name="Liu G."/>
            <person name="Chen Q."/>
            <person name="Wang H."/>
            <person name="Liu L."/>
            <person name="Tang K."/>
        </authorList>
    </citation>
    <scope>NUCLEOTIDE SEQUENCE</scope>
    <source>
        <strain evidence="1">TK19036</strain>
    </source>
</reference>
<sequence>MRPTFHNQFTYLILILLSWGLLYSCQKDERGLVVGKIQSASDLATTEFTVDKIVHGTKTKKIAWFIKLSEARFLAYSQAKIKAGIDLSEIQERDIVIDRKKITLQLPSVKVINFSYPPSSFQEDSLISDPSAFLNTISVADQEVFFREAELDIRNNLEYMGIVETTQEHTRTLLTQLLRNLGYEEIYLTFKTNSLTIDKVNLLLEDEPDADD</sequence>
<protein>
    <submittedName>
        <fullName evidence="1">DUF4230 domain-containing protein</fullName>
    </submittedName>
</protein>